<sequence length="263" mass="29555">MLLLGGYDLLFLIAFNKYCLNSKPVLEYTKAFITSVVVGKDVVPRIGLHQMETLRADLITAIQHSQDPKWKTIASTMQCCGSGAPPVIEDEAEGPAEQWSSSRRKLSRNPASHPSDATIELTVHRPLYPPGRILHVVRHHPGPGPNNYRYSSFRWRRSGKPVYQAVWVDNEDFGEVIISPCMIQDHMPDKVLEALELPTTKTFSNNVNRTDPFPVIFLSISEIYGARHGCFLIDSRRPDRPRNSGPKSPWPLFSNTNPKLGAI</sequence>
<dbReference type="EMBL" id="JQDR03015126">
    <property type="protein sequence ID" value="KAA0187114.1"/>
    <property type="molecule type" value="Genomic_DNA"/>
</dbReference>
<name>A0A6A0GT23_HYAAZ</name>
<protein>
    <submittedName>
        <fullName evidence="5">Uncharacterized protein</fullName>
    </submittedName>
</protein>
<reference evidence="5" key="2">
    <citation type="journal article" date="2018" name="Environ. Sci. Technol.">
        <title>The Toxicogenome of Hyalella azteca: A Model for Sediment Ecotoxicology and Evolutionary Toxicology.</title>
        <authorList>
            <person name="Poynton H.C."/>
            <person name="Hasenbein S."/>
            <person name="Benoit J.B."/>
            <person name="Sepulveda M.S."/>
            <person name="Poelchau M.F."/>
            <person name="Hughes D.S.T."/>
            <person name="Murali S.C."/>
            <person name="Chen S."/>
            <person name="Glastad K.M."/>
            <person name="Goodisman M.A.D."/>
            <person name="Werren J.H."/>
            <person name="Vineis J.H."/>
            <person name="Bowen J.L."/>
            <person name="Friedrich M."/>
            <person name="Jones J."/>
            <person name="Robertson H.M."/>
            <person name="Feyereisen R."/>
            <person name="Mechler-Hickson A."/>
            <person name="Mathers N."/>
            <person name="Lee C.E."/>
            <person name="Colbourne J.K."/>
            <person name="Biales A."/>
            <person name="Johnston J.S."/>
            <person name="Wellborn G.A."/>
            <person name="Rosendale A.J."/>
            <person name="Cridge A.G."/>
            <person name="Munoz-Torres M.C."/>
            <person name="Bain P.A."/>
            <person name="Manny A.R."/>
            <person name="Major K.M."/>
            <person name="Lambert F.N."/>
            <person name="Vulpe C.D."/>
            <person name="Tuck P."/>
            <person name="Blalock B.J."/>
            <person name="Lin Y.Y."/>
            <person name="Smith M.E."/>
            <person name="Ochoa-Acuna H."/>
            <person name="Chen M.M."/>
            <person name="Childers C.P."/>
            <person name="Qu J."/>
            <person name="Dugan S."/>
            <person name="Lee S.L."/>
            <person name="Chao H."/>
            <person name="Dinh H."/>
            <person name="Han Y."/>
            <person name="Doddapaneni H."/>
            <person name="Worley K.C."/>
            <person name="Muzny D.M."/>
            <person name="Gibbs R.A."/>
            <person name="Richards S."/>
        </authorList>
    </citation>
    <scope>NUCLEOTIDE SEQUENCE</scope>
    <source>
        <strain evidence="5">HAZT.00-mixed</strain>
        <tissue evidence="5">Whole organism</tissue>
    </source>
</reference>
<dbReference type="GO" id="GO:0032590">
    <property type="term" value="C:dendrite membrane"/>
    <property type="evidence" value="ECO:0007669"/>
    <property type="project" value="TreeGrafter"/>
</dbReference>
<evidence type="ECO:0000256" key="3">
    <source>
        <dbReference type="ARBA" id="ARBA00023098"/>
    </source>
</evidence>
<dbReference type="GO" id="GO:0005737">
    <property type="term" value="C:cytoplasm"/>
    <property type="evidence" value="ECO:0007669"/>
    <property type="project" value="TreeGrafter"/>
</dbReference>
<dbReference type="PANTHER" id="PTHR45792:SF8">
    <property type="entry name" value="DIACYLGLYCEROL LIPASE-ALPHA"/>
    <property type="match status" value="1"/>
</dbReference>
<keyword evidence="2" id="KW-0442">Lipid degradation</keyword>
<keyword evidence="3" id="KW-0443">Lipid metabolism</keyword>
<reference evidence="5" key="1">
    <citation type="submission" date="2014-08" db="EMBL/GenBank/DDBJ databases">
        <authorList>
            <person name="Murali S."/>
            <person name="Richards S."/>
            <person name="Bandaranaike D."/>
            <person name="Bellair M."/>
            <person name="Blankenburg K."/>
            <person name="Chao H."/>
            <person name="Dinh H."/>
            <person name="Doddapaneni H."/>
            <person name="Dugan-Rocha S."/>
            <person name="Elkadiri S."/>
            <person name="Gnanaolivu R."/>
            <person name="Hughes D."/>
            <person name="Lee S."/>
            <person name="Li M."/>
            <person name="Ming W."/>
            <person name="Munidasa M."/>
            <person name="Muniz J."/>
            <person name="Nguyen L."/>
            <person name="Osuji N."/>
            <person name="Pu L.-L."/>
            <person name="Puazo M."/>
            <person name="Skinner E."/>
            <person name="Qu C."/>
            <person name="Quiroz J."/>
            <person name="Raj R."/>
            <person name="Weissenberger G."/>
            <person name="Xin Y."/>
            <person name="Zou X."/>
            <person name="Han Y."/>
            <person name="Worley K."/>
            <person name="Muzny D."/>
            <person name="Gibbs R."/>
        </authorList>
    </citation>
    <scope>NUCLEOTIDE SEQUENCE</scope>
    <source>
        <strain evidence="5">HAZT.00-mixed</strain>
        <tissue evidence="5">Whole organism</tissue>
    </source>
</reference>
<dbReference type="OrthoDB" id="438440at2759"/>
<dbReference type="Proteomes" id="UP000711488">
    <property type="component" value="Unassembled WGS sequence"/>
</dbReference>
<proteinExistence type="predicted"/>
<evidence type="ECO:0000313" key="5">
    <source>
        <dbReference type="EMBL" id="KAA0187114.1"/>
    </source>
</evidence>
<gene>
    <name evidence="5" type="ORF">HAZT_HAZT009227</name>
</gene>
<comment type="caution">
    <text evidence="5">The sequence shown here is derived from an EMBL/GenBank/DDBJ whole genome shotgun (WGS) entry which is preliminary data.</text>
</comment>
<dbReference type="AlphaFoldDB" id="A0A6A0GT23"/>
<reference evidence="5" key="3">
    <citation type="submission" date="2019-06" db="EMBL/GenBank/DDBJ databases">
        <authorList>
            <person name="Poynton C."/>
            <person name="Hasenbein S."/>
            <person name="Benoit J.B."/>
            <person name="Sepulveda M.S."/>
            <person name="Poelchau M.F."/>
            <person name="Murali S.C."/>
            <person name="Chen S."/>
            <person name="Glastad K.M."/>
            <person name="Werren J.H."/>
            <person name="Vineis J.H."/>
            <person name="Bowen J.L."/>
            <person name="Friedrich M."/>
            <person name="Jones J."/>
            <person name="Robertson H.M."/>
            <person name="Feyereisen R."/>
            <person name="Mechler-Hickson A."/>
            <person name="Mathers N."/>
            <person name="Lee C.E."/>
            <person name="Colbourne J.K."/>
            <person name="Biales A."/>
            <person name="Johnston J.S."/>
            <person name="Wellborn G.A."/>
            <person name="Rosendale A.J."/>
            <person name="Cridge A.G."/>
            <person name="Munoz-Torres M.C."/>
            <person name="Bain P.A."/>
            <person name="Manny A.R."/>
            <person name="Major K.M."/>
            <person name="Lambert F.N."/>
            <person name="Vulpe C.D."/>
            <person name="Tuck P."/>
            <person name="Blalock B.J."/>
            <person name="Lin Y.-Y."/>
            <person name="Smith M.E."/>
            <person name="Ochoa-Acuna H."/>
            <person name="Chen M.-J.M."/>
            <person name="Childers C.P."/>
            <person name="Qu J."/>
            <person name="Dugan S."/>
            <person name="Lee S.L."/>
            <person name="Chao H."/>
            <person name="Dinh H."/>
            <person name="Han Y."/>
            <person name="Doddapaneni H."/>
            <person name="Worley K.C."/>
            <person name="Muzny D.M."/>
            <person name="Gibbs R.A."/>
            <person name="Richards S."/>
        </authorList>
    </citation>
    <scope>NUCLEOTIDE SEQUENCE</scope>
    <source>
        <strain evidence="5">HAZT.00-mixed</strain>
        <tissue evidence="5">Whole organism</tissue>
    </source>
</reference>
<evidence type="ECO:0000256" key="2">
    <source>
        <dbReference type="ARBA" id="ARBA00022963"/>
    </source>
</evidence>
<feature type="region of interest" description="Disordered" evidence="4">
    <location>
        <begin position="235"/>
        <end position="263"/>
    </location>
</feature>
<dbReference type="GO" id="GO:0019369">
    <property type="term" value="P:arachidonate metabolic process"/>
    <property type="evidence" value="ECO:0007669"/>
    <property type="project" value="TreeGrafter"/>
</dbReference>
<evidence type="ECO:0000256" key="1">
    <source>
        <dbReference type="ARBA" id="ARBA00022801"/>
    </source>
</evidence>
<keyword evidence="1" id="KW-0378">Hydrolase</keyword>
<dbReference type="GO" id="GO:0045211">
    <property type="term" value="C:postsynaptic membrane"/>
    <property type="evidence" value="ECO:0007669"/>
    <property type="project" value="TreeGrafter"/>
</dbReference>
<evidence type="ECO:0000256" key="4">
    <source>
        <dbReference type="SAM" id="MobiDB-lite"/>
    </source>
</evidence>
<dbReference type="GO" id="GO:0046340">
    <property type="term" value="P:diacylglycerol catabolic process"/>
    <property type="evidence" value="ECO:0007669"/>
    <property type="project" value="TreeGrafter"/>
</dbReference>
<dbReference type="InterPro" id="IPR052214">
    <property type="entry name" value="DAG_Lipase-Related"/>
</dbReference>
<dbReference type="GO" id="GO:0004465">
    <property type="term" value="F:lipoprotein lipase activity"/>
    <property type="evidence" value="ECO:0007669"/>
    <property type="project" value="TreeGrafter"/>
</dbReference>
<feature type="region of interest" description="Disordered" evidence="4">
    <location>
        <begin position="84"/>
        <end position="115"/>
    </location>
</feature>
<organism evidence="5">
    <name type="scientific">Hyalella azteca</name>
    <name type="common">Amphipod</name>
    <dbReference type="NCBI Taxonomy" id="294128"/>
    <lineage>
        <taxon>Eukaryota</taxon>
        <taxon>Metazoa</taxon>
        <taxon>Ecdysozoa</taxon>
        <taxon>Arthropoda</taxon>
        <taxon>Crustacea</taxon>
        <taxon>Multicrustacea</taxon>
        <taxon>Malacostraca</taxon>
        <taxon>Eumalacostraca</taxon>
        <taxon>Peracarida</taxon>
        <taxon>Amphipoda</taxon>
        <taxon>Senticaudata</taxon>
        <taxon>Talitrida</taxon>
        <taxon>Talitroidea</taxon>
        <taxon>Hyalellidae</taxon>
        <taxon>Hyalella</taxon>
    </lineage>
</organism>
<feature type="compositionally biased region" description="Polar residues" evidence="4">
    <location>
        <begin position="253"/>
        <end position="263"/>
    </location>
</feature>
<accession>A0A6A0GT23</accession>
<dbReference type="PANTHER" id="PTHR45792">
    <property type="entry name" value="DIACYLGLYCEROL LIPASE HOMOLOG-RELATED"/>
    <property type="match status" value="1"/>
</dbReference>